<feature type="transmembrane region" description="Helical" evidence="11">
    <location>
        <begin position="345"/>
        <end position="367"/>
    </location>
</feature>
<dbReference type="PANTHER" id="PTHR30341">
    <property type="entry name" value="SODIUM ION/PROTON ANTIPORTER NHAA-RELATED"/>
    <property type="match status" value="1"/>
</dbReference>
<evidence type="ECO:0000256" key="4">
    <source>
        <dbReference type="ARBA" id="ARBA00022475"/>
    </source>
</evidence>
<dbReference type="RefSeq" id="WP_123243008.1">
    <property type="nucleotide sequence ID" value="NZ_JAAHBY010000087.1"/>
</dbReference>
<evidence type="ECO:0000256" key="5">
    <source>
        <dbReference type="ARBA" id="ARBA00022692"/>
    </source>
</evidence>
<keyword evidence="3 11" id="KW-0050">Antiport</keyword>
<dbReference type="Proteomes" id="UP000280698">
    <property type="component" value="Unassembled WGS sequence"/>
</dbReference>
<protein>
    <recommendedName>
        <fullName evidence="11">Na(+)/H(+) antiporter NhaA</fullName>
    </recommendedName>
    <alternativeName>
        <fullName evidence="11">Sodium/proton antiporter NhaA</fullName>
    </alternativeName>
</protein>
<evidence type="ECO:0000256" key="3">
    <source>
        <dbReference type="ARBA" id="ARBA00022449"/>
    </source>
</evidence>
<feature type="transmembrane region" description="Helical" evidence="11">
    <location>
        <begin position="379"/>
        <end position="406"/>
    </location>
</feature>
<evidence type="ECO:0000256" key="10">
    <source>
        <dbReference type="ARBA" id="ARBA00023201"/>
    </source>
</evidence>
<organism evidence="12 13">
    <name type="scientific">Micromonospora solifontis</name>
    <dbReference type="NCBI Taxonomy" id="2487138"/>
    <lineage>
        <taxon>Bacteria</taxon>
        <taxon>Bacillati</taxon>
        <taxon>Actinomycetota</taxon>
        <taxon>Actinomycetes</taxon>
        <taxon>Micromonosporales</taxon>
        <taxon>Micromonosporaceae</taxon>
        <taxon>Micromonospora</taxon>
    </lineage>
</organism>
<keyword evidence="8 11" id="KW-0406">Ion transport</keyword>
<accession>A0ABX9WAF8</accession>
<evidence type="ECO:0000313" key="13">
    <source>
        <dbReference type="Proteomes" id="UP000280698"/>
    </source>
</evidence>
<feature type="transmembrane region" description="Helical" evidence="11">
    <location>
        <begin position="262"/>
        <end position="290"/>
    </location>
</feature>
<feature type="transmembrane region" description="Helical" evidence="11">
    <location>
        <begin position="102"/>
        <end position="120"/>
    </location>
</feature>
<evidence type="ECO:0000256" key="7">
    <source>
        <dbReference type="ARBA" id="ARBA00023053"/>
    </source>
</evidence>
<feature type="transmembrane region" description="Helical" evidence="11">
    <location>
        <begin position="418"/>
        <end position="437"/>
    </location>
</feature>
<feature type="transmembrane region" description="Helical" evidence="11">
    <location>
        <begin position="140"/>
        <end position="163"/>
    </location>
</feature>
<dbReference type="InterPro" id="IPR023171">
    <property type="entry name" value="Na/H_antiporter_dom_sf"/>
</dbReference>
<name>A0ABX9WAF8_9ACTN</name>
<dbReference type="Pfam" id="PF06965">
    <property type="entry name" value="Na_H_antiport_1"/>
    <property type="match status" value="1"/>
</dbReference>
<evidence type="ECO:0000313" key="12">
    <source>
        <dbReference type="EMBL" id="RNL91991.1"/>
    </source>
</evidence>
<feature type="transmembrane region" description="Helical" evidence="11">
    <location>
        <begin position="60"/>
        <end position="82"/>
    </location>
</feature>
<evidence type="ECO:0000256" key="6">
    <source>
        <dbReference type="ARBA" id="ARBA00022989"/>
    </source>
</evidence>
<keyword evidence="9 11" id="KW-0472">Membrane</keyword>
<comment type="similarity">
    <text evidence="11">Belongs to the NhaA Na(+)/H(+) (TC 2.A.33) antiporter family.</text>
</comment>
<evidence type="ECO:0000256" key="11">
    <source>
        <dbReference type="HAMAP-Rule" id="MF_01844"/>
    </source>
</evidence>
<keyword evidence="10 11" id="KW-0739">Sodium transport</keyword>
<dbReference type="Gene3D" id="1.20.1530.10">
    <property type="entry name" value="Na+/H+ antiporter like domain"/>
    <property type="match status" value="1"/>
</dbReference>
<dbReference type="NCBIfam" id="TIGR00773">
    <property type="entry name" value="NhaA"/>
    <property type="match status" value="1"/>
</dbReference>
<feature type="transmembrane region" description="Helical" evidence="11">
    <location>
        <begin position="210"/>
        <end position="242"/>
    </location>
</feature>
<keyword evidence="5 11" id="KW-0812">Transmembrane</keyword>
<keyword evidence="2 11" id="KW-0813">Transport</keyword>
<evidence type="ECO:0000256" key="9">
    <source>
        <dbReference type="ARBA" id="ARBA00023136"/>
    </source>
</evidence>
<dbReference type="InterPro" id="IPR004670">
    <property type="entry name" value="NhaA"/>
</dbReference>
<keyword evidence="7 11" id="KW-0915">Sodium</keyword>
<feature type="transmembrane region" description="Helical" evidence="11">
    <location>
        <begin position="169"/>
        <end position="189"/>
    </location>
</feature>
<comment type="subcellular location">
    <subcellularLocation>
        <location evidence="1">Cell inner membrane</location>
        <topology evidence="1">Multi-pass membrane protein</topology>
    </subcellularLocation>
    <subcellularLocation>
        <location evidence="11">Cell membrane</location>
        <topology evidence="11">Multi-pass membrane protein</topology>
    </subcellularLocation>
</comment>
<dbReference type="EMBL" id="RJLN01000087">
    <property type="protein sequence ID" value="RNL91991.1"/>
    <property type="molecule type" value="Genomic_DNA"/>
</dbReference>
<comment type="catalytic activity">
    <reaction evidence="11">
        <text>Na(+)(in) + 2 H(+)(out) = Na(+)(out) + 2 H(+)(in)</text>
        <dbReference type="Rhea" id="RHEA:29251"/>
        <dbReference type="ChEBI" id="CHEBI:15378"/>
        <dbReference type="ChEBI" id="CHEBI:29101"/>
    </reaction>
</comment>
<keyword evidence="4 11" id="KW-1003">Cell membrane</keyword>
<dbReference type="HAMAP" id="MF_01844">
    <property type="entry name" value="NhaA"/>
    <property type="match status" value="1"/>
</dbReference>
<gene>
    <name evidence="11 12" type="primary">nhaA</name>
    <name evidence="12" type="ORF">EFE23_22980</name>
</gene>
<comment type="caution">
    <text evidence="12">The sequence shown here is derived from an EMBL/GenBank/DDBJ whole genome shotgun (WGS) entry which is preliminary data.</text>
</comment>
<comment type="function">
    <text evidence="11">Na(+)/H(+) antiporter that extrudes sodium in exchange for external protons.</text>
</comment>
<evidence type="ECO:0000256" key="2">
    <source>
        <dbReference type="ARBA" id="ARBA00022448"/>
    </source>
</evidence>
<feature type="transmembrane region" description="Helical" evidence="11">
    <location>
        <begin position="311"/>
        <end position="333"/>
    </location>
</feature>
<keyword evidence="6 11" id="KW-1133">Transmembrane helix</keyword>
<reference evidence="12 13" key="1">
    <citation type="submission" date="2018-11" db="EMBL/GenBank/DDBJ databases">
        <title>Micromonospora sp. PPF5-17, a new actinomycetes isolated from a hot spring soil.</title>
        <authorList>
            <person name="Thawai C."/>
        </authorList>
    </citation>
    <scope>NUCLEOTIDE SEQUENCE [LARGE SCALE GENOMIC DNA]</scope>
    <source>
        <strain evidence="12 13">PPF5-17</strain>
    </source>
</reference>
<dbReference type="PANTHER" id="PTHR30341:SF0">
    <property type="entry name" value="NA(+)_H(+) ANTIPORTER NHAA"/>
    <property type="match status" value="1"/>
</dbReference>
<keyword evidence="13" id="KW-1185">Reference proteome</keyword>
<evidence type="ECO:0000256" key="8">
    <source>
        <dbReference type="ARBA" id="ARBA00023065"/>
    </source>
</evidence>
<sequence length="449" mass="46488">MPIPSCRKVSDDVSPGTACRAAVSRHAAGDPVSVDSPAVGAHHPDKSPLGRAVRELRRDAVGGGLLVVFAVIALVCANSPWADAYESLRSATFGPASLHLDLPVHAWAADGLLAVFFFVVGNELKQEFVNGELRNPRRAVLPIVAAVGGVVVPALIFAAITAGRGDASAGWGIPMATDIAFAVAVLAVVGRGLPPALRTFLLTLAIVDDLVAIIVIAVFYSAGLAWVPLLGAVGLLAVFGWLQSGHGPARPLWGGRVPAWVFLVPLAVVIWAVLHASGVHATIAGAAMGLMMRTRALPGEAVDPSHRAEYVLRPWTAGLVLPVFAFFAAGVAFTGAASMATEPVAVAVFAGLVLGKAVGITGGAWLATRVSRAELNPQLGWLDIVGMAMLAGIGFTVSLLIAELSYSGDERMLDHAKGAILIASVTAAFLASVVLLLRGRHHRRRPAVD</sequence>
<proteinExistence type="inferred from homology"/>
<evidence type="ECO:0000256" key="1">
    <source>
        <dbReference type="ARBA" id="ARBA00004429"/>
    </source>
</evidence>